<dbReference type="Proteomes" id="UP000478052">
    <property type="component" value="Unassembled WGS sequence"/>
</dbReference>
<evidence type="ECO:0000313" key="2">
    <source>
        <dbReference type="Proteomes" id="UP000478052"/>
    </source>
</evidence>
<proteinExistence type="predicted"/>
<dbReference type="EMBL" id="VUJU01010956">
    <property type="protein sequence ID" value="KAF0712347.1"/>
    <property type="molecule type" value="Genomic_DNA"/>
</dbReference>
<sequence>MTCDELPSFKNSIPANDDGKEKEAVDIYFEKNVNPKDVDKSVSSLPYAIQFPNDPAFISNTTMSPELFAQVALQPPCQPALFDLKNHKFPTKKQGKYTRSFHEGHYFKKLRLANSLKGLGYHIYLQLIEYIV</sequence>
<dbReference type="AlphaFoldDB" id="A0A6G0VWZ4"/>
<evidence type="ECO:0000313" key="1">
    <source>
        <dbReference type="EMBL" id="KAF0712347.1"/>
    </source>
</evidence>
<comment type="caution">
    <text evidence="1">The sequence shown here is derived from an EMBL/GenBank/DDBJ whole genome shotgun (WGS) entry which is preliminary data.</text>
</comment>
<reference evidence="1 2" key="1">
    <citation type="submission" date="2019-08" db="EMBL/GenBank/DDBJ databases">
        <title>Whole genome of Aphis craccivora.</title>
        <authorList>
            <person name="Voronova N.V."/>
            <person name="Shulinski R.S."/>
            <person name="Bandarenka Y.V."/>
            <person name="Zhorov D.G."/>
            <person name="Warner D."/>
        </authorList>
    </citation>
    <scope>NUCLEOTIDE SEQUENCE [LARGE SCALE GENOMIC DNA]</scope>
    <source>
        <strain evidence="1">180601</strain>
        <tissue evidence="1">Whole Body</tissue>
    </source>
</reference>
<name>A0A6G0VWZ4_APHCR</name>
<organism evidence="1 2">
    <name type="scientific">Aphis craccivora</name>
    <name type="common">Cowpea aphid</name>
    <dbReference type="NCBI Taxonomy" id="307492"/>
    <lineage>
        <taxon>Eukaryota</taxon>
        <taxon>Metazoa</taxon>
        <taxon>Ecdysozoa</taxon>
        <taxon>Arthropoda</taxon>
        <taxon>Hexapoda</taxon>
        <taxon>Insecta</taxon>
        <taxon>Pterygota</taxon>
        <taxon>Neoptera</taxon>
        <taxon>Paraneoptera</taxon>
        <taxon>Hemiptera</taxon>
        <taxon>Sternorrhyncha</taxon>
        <taxon>Aphidomorpha</taxon>
        <taxon>Aphidoidea</taxon>
        <taxon>Aphididae</taxon>
        <taxon>Aphidini</taxon>
        <taxon>Aphis</taxon>
        <taxon>Aphis</taxon>
    </lineage>
</organism>
<protein>
    <submittedName>
        <fullName evidence="1">Zinc finger MYM-type protein 1-like</fullName>
    </submittedName>
</protein>
<accession>A0A6G0VWZ4</accession>
<keyword evidence="2" id="KW-1185">Reference proteome</keyword>
<gene>
    <name evidence="1" type="ORF">FWK35_00031063</name>
</gene>